<reference evidence="3" key="1">
    <citation type="journal article" date="2010" name="Genome Biol.">
        <title>Genome sequence of the necrotrophic plant pathogen Pythium ultimum reveals original pathogenicity mechanisms and effector repertoire.</title>
        <authorList>
            <person name="Levesque C.A."/>
            <person name="Brouwer H."/>
            <person name="Cano L."/>
            <person name="Hamilton J.P."/>
            <person name="Holt C."/>
            <person name="Huitema E."/>
            <person name="Raffaele S."/>
            <person name="Robideau G.P."/>
            <person name="Thines M."/>
            <person name="Win J."/>
            <person name="Zerillo M.M."/>
            <person name="Beakes G.W."/>
            <person name="Boore J.L."/>
            <person name="Busam D."/>
            <person name="Dumas B."/>
            <person name="Ferriera S."/>
            <person name="Fuerstenberg S.I."/>
            <person name="Gachon C.M."/>
            <person name="Gaulin E."/>
            <person name="Govers F."/>
            <person name="Grenville-Briggs L."/>
            <person name="Horner N."/>
            <person name="Hostetler J."/>
            <person name="Jiang R.H."/>
            <person name="Johnson J."/>
            <person name="Krajaejun T."/>
            <person name="Lin H."/>
            <person name="Meijer H.J."/>
            <person name="Moore B."/>
            <person name="Morris P."/>
            <person name="Phuntmart V."/>
            <person name="Puiu D."/>
            <person name="Shetty J."/>
            <person name="Stajich J.E."/>
            <person name="Tripathy S."/>
            <person name="Wawra S."/>
            <person name="van West P."/>
            <person name="Whitty B.R."/>
            <person name="Coutinho P.M."/>
            <person name="Henrissat B."/>
            <person name="Martin F."/>
            <person name="Thomas P.D."/>
            <person name="Tyler B.M."/>
            <person name="De Vries R.P."/>
            <person name="Kamoun S."/>
            <person name="Yandell M."/>
            <person name="Tisserat N."/>
            <person name="Buell C.R."/>
        </authorList>
    </citation>
    <scope>NUCLEOTIDE SEQUENCE</scope>
    <source>
        <strain evidence="3">DAOM:BR144</strain>
    </source>
</reference>
<dbReference type="OMA" id="MFMEFLS"/>
<sequence length="402" mass="45249">NASGRSLDIATVITVSENPTADEIVGKPKRKHNNTTRRRQKQELEYLRAKVEELEHKLKILRGRADGSAFYKSPTPTASTTSSEENGIVHSVEGHVPLESETLASSQSLWERVARNQMEGKQRAEIENARLREMVVNQLKIVKGLEKILSKRINEPEDSFSEERKRLRVSNESEASIFERLAKDLDQRYNETAKVFCENGLAASKTELQHAEMKVDALSGMYMEFLDSKILPFGMQTTQDALWRSLARENLRLTDGHYAVVEKIDDFLTAKLAINLRHKRLQAQVDVKLVAKQFLQEDRAVIVWACQSDAEGPMCGWGGIQLIDSGWTVIEPLARADGMPASIIRSCARVVPEFAESETEEDQPVGLLTDLVTGSFLRNMSAFHQSAEDLLVEEALRDGSRW</sequence>
<accession>K3W8Y9</accession>
<dbReference type="EMBL" id="GL376626">
    <property type="status" value="NOT_ANNOTATED_CDS"/>
    <property type="molecule type" value="Genomic_DNA"/>
</dbReference>
<name>K3W8Y9_GLOUD</name>
<dbReference type="EnsemblProtists" id="PYU1_T001430">
    <property type="protein sequence ID" value="PYU1_T001430"/>
    <property type="gene ID" value="PYU1_G001430"/>
</dbReference>
<dbReference type="HOGENOM" id="CLU_027764_4_3_1"/>
<evidence type="ECO:0000313" key="3">
    <source>
        <dbReference type="Proteomes" id="UP000019132"/>
    </source>
</evidence>
<reference evidence="2" key="3">
    <citation type="submission" date="2015-02" db="UniProtKB">
        <authorList>
            <consortium name="EnsemblProtists"/>
        </authorList>
    </citation>
    <scope>IDENTIFICATION</scope>
    <source>
        <strain evidence="2">DAOM BR144</strain>
    </source>
</reference>
<keyword evidence="1" id="KW-0175">Coiled coil</keyword>
<keyword evidence="3" id="KW-1185">Reference proteome</keyword>
<evidence type="ECO:0000256" key="1">
    <source>
        <dbReference type="SAM" id="Coils"/>
    </source>
</evidence>
<organism evidence="2 3">
    <name type="scientific">Globisporangium ultimum (strain ATCC 200006 / CBS 805.95 / DAOM BR144)</name>
    <name type="common">Pythium ultimum</name>
    <dbReference type="NCBI Taxonomy" id="431595"/>
    <lineage>
        <taxon>Eukaryota</taxon>
        <taxon>Sar</taxon>
        <taxon>Stramenopiles</taxon>
        <taxon>Oomycota</taxon>
        <taxon>Peronosporomycetes</taxon>
        <taxon>Pythiales</taxon>
        <taxon>Pythiaceae</taxon>
        <taxon>Globisporangium</taxon>
    </lineage>
</organism>
<dbReference type="eggNOG" id="ENOG502SHV3">
    <property type="taxonomic scope" value="Eukaryota"/>
</dbReference>
<evidence type="ECO:0000313" key="2">
    <source>
        <dbReference type="EnsemblProtists" id="PYU1_T001430"/>
    </source>
</evidence>
<dbReference type="InParanoid" id="K3W8Y9"/>
<feature type="coiled-coil region" evidence="1">
    <location>
        <begin position="37"/>
        <end position="64"/>
    </location>
</feature>
<dbReference type="Proteomes" id="UP000019132">
    <property type="component" value="Unassembled WGS sequence"/>
</dbReference>
<proteinExistence type="predicted"/>
<dbReference type="AlphaFoldDB" id="K3W8Y9"/>
<dbReference type="PANTHER" id="PTHR35796">
    <property type="entry name" value="HYPOTHETICAL CYTOSOLIC PROTEIN"/>
    <property type="match status" value="1"/>
</dbReference>
<dbReference type="VEuPathDB" id="FungiDB:PYU1_G001430"/>
<protein>
    <submittedName>
        <fullName evidence="2">Uncharacterized protein</fullName>
    </submittedName>
</protein>
<dbReference type="PANTHER" id="PTHR35796:SF3">
    <property type="entry name" value="BHLH DOMAIN-CONTAINING PROTEIN"/>
    <property type="match status" value="1"/>
</dbReference>
<reference evidence="3" key="2">
    <citation type="submission" date="2010-04" db="EMBL/GenBank/DDBJ databases">
        <authorList>
            <person name="Buell R."/>
            <person name="Hamilton J."/>
            <person name="Hostetler J."/>
        </authorList>
    </citation>
    <scope>NUCLEOTIDE SEQUENCE [LARGE SCALE GENOMIC DNA]</scope>
    <source>
        <strain evidence="3">DAOM:BR144</strain>
    </source>
</reference>